<sequence length="891" mass="99534">MESDPSPQAPVPQAGHSTTYFRGAHDFTIGQQYNILETHINHIGSPSLLGLLDPVPDASHIRNRKTSPPDSVCVDGTRRTVLKQVVSWIDGGLLLKGDASHILWLYGSVGCGKSAIAQTVAELYSKKKRLLASFFFFRGSGERSGIFKLVATLASQLAAAIPSTAPFIETAIKTHAGLLTSCPIALQLQLLFIDPFQSALRGLGRLAQAIFKGSFIVVLDGLDECDNREEVAAMIDHLLRFFHENPRIPLRFFISSRVEEHIRTHLNDSQVHLFNLISHSSFDDILFVTNQTFDDAAKHSRVLQAYGVWPQQTDRYLLAEHAGGSFAFMTTILRYILDSSDSECSREERLSRALRLNPGLDALYAHTLARSESLPHFHNLIWTIALLKKPLSIAQLAELLQVKTFEVIQVLVNLQSIIQVPGDDYDPVTLFHTSLRDFLTTQSRSGRFFASPDHHNFLTTHSLTVFHASLDDLYFPSRGSAAEYAKSHWRSHWKALLDHSSSSTPAPQRQLRLYIRNMIKHLHSMWPELCRIVLPLWCFVDHSLLTNLGIDIHPILELILSLPQYKRLKNREPRWKAIVTTITSVLAGEVDAAKDVLDIRHEMPSICRRIDPRSFSGFSSCHTTLISLCLSHLFPQSNGAQVQWRFTEAGNLEWGRNDPVDLFEKAATLYLFFAFPRHLALAAENDPTFTKEAFLRDWPDIHASSPLDKALGSFLPSSDGKWSPGLLEVFKADIGLATAAVDGLLQGDSHQTHDPRHLSPQNDRGFEVAPDYGYAASTLSKGDFSIMSMWMGYCNIARCISSQQEGIHDNTTCKVHVPLGKPNPPKKQAGTTRKLPISPTDYIPPPSAIVPSRSGWDDRDTVRTRSSRPTKALRFITPPARAEGEWVVVDT</sequence>
<gene>
    <name evidence="4" type="ORF">FA13DRAFT_1729091</name>
</gene>
<feature type="domain" description="Nephrocystin 3-like N-terminal" evidence="3">
    <location>
        <begin position="97"/>
        <end position="257"/>
    </location>
</feature>
<protein>
    <recommendedName>
        <fullName evidence="3">Nephrocystin 3-like N-terminal domain-containing protein</fullName>
    </recommendedName>
</protein>
<dbReference type="InterPro" id="IPR027417">
    <property type="entry name" value="P-loop_NTPase"/>
</dbReference>
<dbReference type="PANTHER" id="PTHR10039">
    <property type="entry name" value="AMELOGENIN"/>
    <property type="match status" value="1"/>
</dbReference>
<dbReference type="SUPFAM" id="SSF52540">
    <property type="entry name" value="P-loop containing nucleoside triphosphate hydrolases"/>
    <property type="match status" value="1"/>
</dbReference>
<dbReference type="Pfam" id="PF24883">
    <property type="entry name" value="NPHP3_N"/>
    <property type="match status" value="1"/>
</dbReference>
<reference evidence="4 5" key="1">
    <citation type="journal article" date="2019" name="Nat. Ecol. Evol.">
        <title>Megaphylogeny resolves global patterns of mushroom evolution.</title>
        <authorList>
            <person name="Varga T."/>
            <person name="Krizsan K."/>
            <person name="Foldi C."/>
            <person name="Dima B."/>
            <person name="Sanchez-Garcia M."/>
            <person name="Sanchez-Ramirez S."/>
            <person name="Szollosi G.J."/>
            <person name="Szarkandi J.G."/>
            <person name="Papp V."/>
            <person name="Albert L."/>
            <person name="Andreopoulos W."/>
            <person name="Angelini C."/>
            <person name="Antonin V."/>
            <person name="Barry K.W."/>
            <person name="Bougher N.L."/>
            <person name="Buchanan P."/>
            <person name="Buyck B."/>
            <person name="Bense V."/>
            <person name="Catcheside P."/>
            <person name="Chovatia M."/>
            <person name="Cooper J."/>
            <person name="Damon W."/>
            <person name="Desjardin D."/>
            <person name="Finy P."/>
            <person name="Geml J."/>
            <person name="Haridas S."/>
            <person name="Hughes K."/>
            <person name="Justo A."/>
            <person name="Karasinski D."/>
            <person name="Kautmanova I."/>
            <person name="Kiss B."/>
            <person name="Kocsube S."/>
            <person name="Kotiranta H."/>
            <person name="LaButti K.M."/>
            <person name="Lechner B.E."/>
            <person name="Liimatainen K."/>
            <person name="Lipzen A."/>
            <person name="Lukacs Z."/>
            <person name="Mihaltcheva S."/>
            <person name="Morgado L.N."/>
            <person name="Niskanen T."/>
            <person name="Noordeloos M.E."/>
            <person name="Ohm R.A."/>
            <person name="Ortiz-Santana B."/>
            <person name="Ovrebo C."/>
            <person name="Racz N."/>
            <person name="Riley R."/>
            <person name="Savchenko A."/>
            <person name="Shiryaev A."/>
            <person name="Soop K."/>
            <person name="Spirin V."/>
            <person name="Szebenyi C."/>
            <person name="Tomsovsky M."/>
            <person name="Tulloss R.E."/>
            <person name="Uehling J."/>
            <person name="Grigoriev I.V."/>
            <person name="Vagvolgyi C."/>
            <person name="Papp T."/>
            <person name="Martin F.M."/>
            <person name="Miettinen O."/>
            <person name="Hibbett D.S."/>
            <person name="Nagy L.G."/>
        </authorList>
    </citation>
    <scope>NUCLEOTIDE SEQUENCE [LARGE SCALE GENOMIC DNA]</scope>
    <source>
        <strain evidence="4 5">FP101781</strain>
    </source>
</reference>
<evidence type="ECO:0000313" key="4">
    <source>
        <dbReference type="EMBL" id="TEB34446.1"/>
    </source>
</evidence>
<dbReference type="Proteomes" id="UP000298030">
    <property type="component" value="Unassembled WGS sequence"/>
</dbReference>
<dbReference type="PANTHER" id="PTHR10039:SF17">
    <property type="entry name" value="FUNGAL STAND N-TERMINAL GOODBYE DOMAIN-CONTAINING PROTEIN-RELATED"/>
    <property type="match status" value="1"/>
</dbReference>
<accession>A0A4Y7TJU8</accession>
<keyword evidence="5" id="KW-1185">Reference proteome</keyword>
<dbReference type="InterPro" id="IPR056884">
    <property type="entry name" value="NPHP3-like_N"/>
</dbReference>
<comment type="caution">
    <text evidence="4">The sequence shown here is derived from an EMBL/GenBank/DDBJ whole genome shotgun (WGS) entry which is preliminary data.</text>
</comment>
<proteinExistence type="predicted"/>
<evidence type="ECO:0000256" key="2">
    <source>
        <dbReference type="SAM" id="MobiDB-lite"/>
    </source>
</evidence>
<dbReference type="Gene3D" id="3.40.50.300">
    <property type="entry name" value="P-loop containing nucleotide triphosphate hydrolases"/>
    <property type="match status" value="1"/>
</dbReference>
<feature type="region of interest" description="Disordered" evidence="2">
    <location>
        <begin position="818"/>
        <end position="870"/>
    </location>
</feature>
<evidence type="ECO:0000313" key="5">
    <source>
        <dbReference type="Proteomes" id="UP000298030"/>
    </source>
</evidence>
<evidence type="ECO:0000259" key="3">
    <source>
        <dbReference type="Pfam" id="PF24883"/>
    </source>
</evidence>
<dbReference type="OrthoDB" id="3022181at2759"/>
<dbReference type="EMBL" id="QPFP01000009">
    <property type="protein sequence ID" value="TEB34446.1"/>
    <property type="molecule type" value="Genomic_DNA"/>
</dbReference>
<organism evidence="4 5">
    <name type="scientific">Coprinellus micaceus</name>
    <name type="common">Glistening ink-cap mushroom</name>
    <name type="synonym">Coprinus micaceus</name>
    <dbReference type="NCBI Taxonomy" id="71717"/>
    <lineage>
        <taxon>Eukaryota</taxon>
        <taxon>Fungi</taxon>
        <taxon>Dikarya</taxon>
        <taxon>Basidiomycota</taxon>
        <taxon>Agaricomycotina</taxon>
        <taxon>Agaricomycetes</taxon>
        <taxon>Agaricomycetidae</taxon>
        <taxon>Agaricales</taxon>
        <taxon>Agaricineae</taxon>
        <taxon>Psathyrellaceae</taxon>
        <taxon>Coprinellus</taxon>
    </lineage>
</organism>
<keyword evidence="1" id="KW-0677">Repeat</keyword>
<dbReference type="AlphaFoldDB" id="A0A4Y7TJU8"/>
<name>A0A4Y7TJU8_COPMI</name>
<evidence type="ECO:0000256" key="1">
    <source>
        <dbReference type="ARBA" id="ARBA00022737"/>
    </source>
</evidence>